<dbReference type="Gene3D" id="3.40.50.20">
    <property type="match status" value="1"/>
</dbReference>
<dbReference type="InterPro" id="IPR011054">
    <property type="entry name" value="Rudment_hybrid_motif"/>
</dbReference>
<keyword evidence="6 17" id="KW-0436">Ligase</keyword>
<comment type="pathway">
    <text evidence="3 17">Purine metabolism; IMP biosynthesis via de novo pathway; N(1)-(5-phospho-D-ribosyl)glycinamide from 5-phospho-alpha-D-ribose 1-diphosphate: step 2/2.</text>
</comment>
<keyword evidence="21" id="KW-1185">Reference proteome</keyword>
<evidence type="ECO:0000256" key="2">
    <source>
        <dbReference type="ARBA" id="ARBA00001946"/>
    </source>
</evidence>
<dbReference type="Gene3D" id="3.90.600.10">
    <property type="entry name" value="Phosphoribosylglycinamide synthetase, C-terminal domain"/>
    <property type="match status" value="1"/>
</dbReference>
<keyword evidence="9 17" id="KW-0658">Purine biosynthesis</keyword>
<dbReference type="InterPro" id="IPR016185">
    <property type="entry name" value="PreATP-grasp_dom_sf"/>
</dbReference>
<evidence type="ECO:0000256" key="9">
    <source>
        <dbReference type="ARBA" id="ARBA00022755"/>
    </source>
</evidence>
<dbReference type="Gene3D" id="3.30.1490.20">
    <property type="entry name" value="ATP-grasp fold, A domain"/>
    <property type="match status" value="1"/>
</dbReference>
<evidence type="ECO:0000256" key="3">
    <source>
        <dbReference type="ARBA" id="ARBA00005174"/>
    </source>
</evidence>
<organism evidence="20 21">
    <name type="scientific">Photobacterium profundum (strain SS9)</name>
    <dbReference type="NCBI Taxonomy" id="298386"/>
    <lineage>
        <taxon>Bacteria</taxon>
        <taxon>Pseudomonadati</taxon>
        <taxon>Pseudomonadota</taxon>
        <taxon>Gammaproteobacteria</taxon>
        <taxon>Vibrionales</taxon>
        <taxon>Vibrionaceae</taxon>
        <taxon>Photobacterium</taxon>
    </lineage>
</organism>
<comment type="similarity">
    <text evidence="13 17">Belongs to the GARS family.</text>
</comment>
<evidence type="ECO:0000256" key="5">
    <source>
        <dbReference type="ARBA" id="ARBA00020605"/>
    </source>
</evidence>
<dbReference type="GO" id="GO:0009113">
    <property type="term" value="P:purine nucleobase biosynthetic process"/>
    <property type="evidence" value="ECO:0007669"/>
    <property type="project" value="InterPro"/>
</dbReference>
<dbReference type="UniPathway" id="UPA00074">
    <property type="reaction ID" value="UER00125"/>
</dbReference>
<comment type="cofactor">
    <cofactor evidence="2">
        <name>Mg(2+)</name>
        <dbReference type="ChEBI" id="CHEBI:18420"/>
    </cofactor>
</comment>
<comment type="cofactor">
    <cofactor evidence="1">
        <name>Mn(2+)</name>
        <dbReference type="ChEBI" id="CHEBI:29035"/>
    </cofactor>
</comment>
<evidence type="ECO:0000256" key="7">
    <source>
        <dbReference type="ARBA" id="ARBA00022723"/>
    </source>
</evidence>
<dbReference type="InterPro" id="IPR013815">
    <property type="entry name" value="ATP_grasp_subdomain_1"/>
</dbReference>
<dbReference type="STRING" id="298386.PBPRA3420"/>
<dbReference type="eggNOG" id="COG0151">
    <property type="taxonomic scope" value="Bacteria"/>
</dbReference>
<dbReference type="SMART" id="SM01210">
    <property type="entry name" value="GARS_C"/>
    <property type="match status" value="1"/>
</dbReference>
<dbReference type="HAMAP" id="MF_00138">
    <property type="entry name" value="GARS"/>
    <property type="match status" value="1"/>
</dbReference>
<dbReference type="InterPro" id="IPR000115">
    <property type="entry name" value="PRibGlycinamide_synth"/>
</dbReference>
<dbReference type="InterPro" id="IPR020559">
    <property type="entry name" value="PRibGlycinamide_synth_CS"/>
</dbReference>
<evidence type="ECO:0000256" key="1">
    <source>
        <dbReference type="ARBA" id="ARBA00001936"/>
    </source>
</evidence>
<evidence type="ECO:0000256" key="16">
    <source>
        <dbReference type="ARBA" id="ARBA00079592"/>
    </source>
</evidence>
<dbReference type="GO" id="GO:0046872">
    <property type="term" value="F:metal ion binding"/>
    <property type="evidence" value="ECO:0007669"/>
    <property type="project" value="UniProtKB-KW"/>
</dbReference>
<dbReference type="FunFam" id="3.30.470.20:FF:000031">
    <property type="entry name" value="Phosphoribosylamine--glycine ligase"/>
    <property type="match status" value="1"/>
</dbReference>
<sequence>MKVLIIGNGGREHALAWKTAQSADVNTIFVAPGNPGTALEPKVENVAIGVEDIEALVAFAKENTIDLTIVGPEAPLVIGVVDAFRAAGLAIFGPTQAAAQLEGSKAFTKDFLARHDIPTAEYQNFTEIEPALAYLQEKGAPIVVKADGLAAGKGVIVAMTLQEAENAVRDMLAGNAFGKAGHRVVIEEFLDGEEASFIVMVDGKNVLPMATSQDHKRVGNGDTGPNTGGMGAYSPAPVVTQAIHDRVMKEVIYPTVRGMAAENTPYTGFLYAGLMVMADGTPKVIEYNCRFGDPETQPIMLRLQSDLVELCLAAIEQKLDTVESKWDPRAAMGIVLAAGGYPADYEKGAIISGLPQQDVAGEKVFQAGTASNNGAIVTNGGRVLCATAMGDSVSDAQKRAYALTKQISWDGMFHRDDIGYRAIARELEA</sequence>
<comment type="catalytic activity">
    <reaction evidence="17">
        <text>5-phospho-beta-D-ribosylamine + glycine + ATP = N(1)-(5-phospho-beta-D-ribosyl)glycinamide + ADP + phosphate + H(+)</text>
        <dbReference type="Rhea" id="RHEA:17453"/>
        <dbReference type="ChEBI" id="CHEBI:15378"/>
        <dbReference type="ChEBI" id="CHEBI:30616"/>
        <dbReference type="ChEBI" id="CHEBI:43474"/>
        <dbReference type="ChEBI" id="CHEBI:57305"/>
        <dbReference type="ChEBI" id="CHEBI:58681"/>
        <dbReference type="ChEBI" id="CHEBI:143788"/>
        <dbReference type="ChEBI" id="CHEBI:456216"/>
        <dbReference type="EC" id="6.3.4.13"/>
    </reaction>
</comment>
<evidence type="ECO:0000256" key="4">
    <source>
        <dbReference type="ARBA" id="ARBA00013255"/>
    </source>
</evidence>
<keyword evidence="7" id="KW-0479">Metal-binding</keyword>
<dbReference type="GO" id="GO:0005524">
    <property type="term" value="F:ATP binding"/>
    <property type="evidence" value="ECO:0007669"/>
    <property type="project" value="UniProtKB-UniRule"/>
</dbReference>
<dbReference type="SUPFAM" id="SSF56059">
    <property type="entry name" value="Glutathione synthetase ATP-binding domain-like"/>
    <property type="match status" value="1"/>
</dbReference>
<evidence type="ECO:0000256" key="18">
    <source>
        <dbReference type="PROSITE-ProRule" id="PRU00409"/>
    </source>
</evidence>
<dbReference type="EMBL" id="CR378674">
    <property type="protein sequence ID" value="CAG21704.1"/>
    <property type="molecule type" value="Genomic_DNA"/>
</dbReference>
<dbReference type="FunFam" id="3.30.1490.20:FF:000006">
    <property type="entry name" value="phosphoribosylamine--glycine ligase, chloroplastic-like"/>
    <property type="match status" value="1"/>
</dbReference>
<dbReference type="PANTHER" id="PTHR43472">
    <property type="entry name" value="PHOSPHORIBOSYLAMINE--GLYCINE LIGASE"/>
    <property type="match status" value="1"/>
</dbReference>
<evidence type="ECO:0000259" key="19">
    <source>
        <dbReference type="PROSITE" id="PS50975"/>
    </source>
</evidence>
<evidence type="ECO:0000256" key="8">
    <source>
        <dbReference type="ARBA" id="ARBA00022741"/>
    </source>
</evidence>
<accession>Q6LLX4</accession>
<dbReference type="GO" id="GO:0004637">
    <property type="term" value="F:phosphoribosylamine-glycine ligase activity"/>
    <property type="evidence" value="ECO:0007669"/>
    <property type="project" value="UniProtKB-UniRule"/>
</dbReference>
<dbReference type="InterPro" id="IPR037123">
    <property type="entry name" value="PRibGlycinamide_synth_C_sf"/>
</dbReference>
<gene>
    <name evidence="20" type="primary">VV3143</name>
    <name evidence="17" type="synonym">purD</name>
    <name evidence="20" type="ordered locus">PBPRA3420</name>
</gene>
<evidence type="ECO:0000256" key="12">
    <source>
        <dbReference type="ARBA" id="ARBA00023211"/>
    </source>
</evidence>
<dbReference type="EC" id="6.3.4.13" evidence="4 17"/>
<evidence type="ECO:0000313" key="21">
    <source>
        <dbReference type="Proteomes" id="UP000000593"/>
    </source>
</evidence>
<dbReference type="RefSeq" id="WP_011219946.1">
    <property type="nucleotide sequence ID" value="NC_006370.1"/>
</dbReference>
<dbReference type="InterPro" id="IPR020560">
    <property type="entry name" value="PRibGlycinamide_synth_C-dom"/>
</dbReference>
<evidence type="ECO:0000256" key="13">
    <source>
        <dbReference type="ARBA" id="ARBA00038345"/>
    </source>
</evidence>
<dbReference type="SUPFAM" id="SSF52440">
    <property type="entry name" value="PreATP-grasp domain"/>
    <property type="match status" value="1"/>
</dbReference>
<evidence type="ECO:0000256" key="10">
    <source>
        <dbReference type="ARBA" id="ARBA00022840"/>
    </source>
</evidence>
<dbReference type="InterPro" id="IPR020561">
    <property type="entry name" value="PRibGlycinamid_synth_ATP-grasp"/>
</dbReference>
<dbReference type="Proteomes" id="UP000000593">
    <property type="component" value="Chromosome 1"/>
</dbReference>
<dbReference type="SUPFAM" id="SSF51246">
    <property type="entry name" value="Rudiment single hybrid motif"/>
    <property type="match status" value="1"/>
</dbReference>
<dbReference type="PROSITE" id="PS50975">
    <property type="entry name" value="ATP_GRASP"/>
    <property type="match status" value="1"/>
</dbReference>
<evidence type="ECO:0000256" key="6">
    <source>
        <dbReference type="ARBA" id="ARBA00022598"/>
    </source>
</evidence>
<dbReference type="SMART" id="SM01209">
    <property type="entry name" value="GARS_A"/>
    <property type="match status" value="1"/>
</dbReference>
<dbReference type="AlphaFoldDB" id="Q6LLX4"/>
<proteinExistence type="inferred from homology"/>
<feature type="domain" description="ATP-grasp" evidence="19">
    <location>
        <begin position="109"/>
        <end position="316"/>
    </location>
</feature>
<dbReference type="NCBIfam" id="TIGR00877">
    <property type="entry name" value="purD"/>
    <property type="match status" value="1"/>
</dbReference>
<evidence type="ECO:0000256" key="11">
    <source>
        <dbReference type="ARBA" id="ARBA00022842"/>
    </source>
</evidence>
<dbReference type="PROSITE" id="PS00184">
    <property type="entry name" value="GARS"/>
    <property type="match status" value="1"/>
</dbReference>
<dbReference type="Pfam" id="PF02844">
    <property type="entry name" value="GARS_N"/>
    <property type="match status" value="1"/>
</dbReference>
<keyword evidence="11" id="KW-0460">Magnesium</keyword>
<keyword evidence="12" id="KW-0464">Manganese</keyword>
<dbReference type="KEGG" id="ppr:PBPRA3420"/>
<dbReference type="GO" id="GO:0006189">
    <property type="term" value="P:'de novo' IMP biosynthetic process"/>
    <property type="evidence" value="ECO:0007669"/>
    <property type="project" value="UniProtKB-UniRule"/>
</dbReference>
<evidence type="ECO:0000313" key="20">
    <source>
        <dbReference type="EMBL" id="CAG21704.1"/>
    </source>
</evidence>
<dbReference type="FunFam" id="3.40.50.20:FF:000006">
    <property type="entry name" value="Phosphoribosylamine--glycine ligase, chloroplastic"/>
    <property type="match status" value="1"/>
</dbReference>
<dbReference type="HOGENOM" id="CLU_027420_3_1_6"/>
<reference evidence="21" key="1">
    <citation type="journal article" date="2005" name="Science">
        <title>Life at depth: Photobacterium profundum genome sequence and expression analysis.</title>
        <authorList>
            <person name="Vezzi A."/>
            <person name="Campanaro S."/>
            <person name="D'Angelo M."/>
            <person name="Simonato F."/>
            <person name="Vitulo N."/>
            <person name="Lauro F.M."/>
            <person name="Cestaro A."/>
            <person name="Malacrida G."/>
            <person name="Simionati B."/>
            <person name="Cannata N."/>
            <person name="Romualdi C."/>
            <person name="Bartlett D.H."/>
            <person name="Valle G."/>
        </authorList>
    </citation>
    <scope>NUCLEOTIDE SEQUENCE [LARGE SCALE GENOMIC DNA]</scope>
    <source>
        <strain evidence="21">ATCC BAA-1253 / SS9</strain>
    </source>
</reference>
<name>Q6LLX4_PHOPR</name>
<protein>
    <recommendedName>
        <fullName evidence="5 17">Phosphoribosylamine--glycine ligase</fullName>
        <ecNumber evidence="4 17">6.3.4.13</ecNumber>
    </recommendedName>
    <alternativeName>
        <fullName evidence="16 17">GARS</fullName>
    </alternativeName>
    <alternativeName>
        <fullName evidence="14 17">Glycinamide ribonucleotide synthetase</fullName>
    </alternativeName>
    <alternativeName>
        <fullName evidence="15 17">Phosphoribosylglycinamide synthetase</fullName>
    </alternativeName>
</protein>
<dbReference type="PANTHER" id="PTHR43472:SF1">
    <property type="entry name" value="PHOSPHORIBOSYLAMINE--GLYCINE LIGASE, CHLOROPLASTIC"/>
    <property type="match status" value="1"/>
</dbReference>
<evidence type="ECO:0000256" key="14">
    <source>
        <dbReference type="ARBA" id="ARBA00042242"/>
    </source>
</evidence>
<dbReference type="InterPro" id="IPR011761">
    <property type="entry name" value="ATP-grasp"/>
</dbReference>
<keyword evidence="8 18" id="KW-0547">Nucleotide-binding</keyword>
<keyword evidence="10 18" id="KW-0067">ATP-binding</keyword>
<dbReference type="InterPro" id="IPR020562">
    <property type="entry name" value="PRibGlycinamide_synth_N"/>
</dbReference>
<evidence type="ECO:0000256" key="17">
    <source>
        <dbReference type="HAMAP-Rule" id="MF_00138"/>
    </source>
</evidence>
<dbReference type="Pfam" id="PF02843">
    <property type="entry name" value="GARS_C"/>
    <property type="match status" value="1"/>
</dbReference>
<dbReference type="Gene3D" id="3.30.470.20">
    <property type="entry name" value="ATP-grasp fold, B domain"/>
    <property type="match status" value="1"/>
</dbReference>
<dbReference type="Pfam" id="PF01071">
    <property type="entry name" value="GARS_A"/>
    <property type="match status" value="1"/>
</dbReference>
<evidence type="ECO:0000256" key="15">
    <source>
        <dbReference type="ARBA" id="ARBA00042864"/>
    </source>
</evidence>
<dbReference type="FunFam" id="3.90.600.10:FF:000001">
    <property type="entry name" value="Trifunctional purine biosynthetic protein adenosine-3"/>
    <property type="match status" value="1"/>
</dbReference>